<dbReference type="Pfam" id="PF03713">
    <property type="entry name" value="DUF305"/>
    <property type="match status" value="1"/>
</dbReference>
<dbReference type="RefSeq" id="WP_130648342.1">
    <property type="nucleotide sequence ID" value="NZ_BMHA01000001.1"/>
</dbReference>
<protein>
    <recommendedName>
        <fullName evidence="2">DUF305 domain-containing protein</fullName>
    </recommendedName>
</protein>
<organism evidence="3 4">
    <name type="scientific">Egicoccus halophilus</name>
    <dbReference type="NCBI Taxonomy" id="1670830"/>
    <lineage>
        <taxon>Bacteria</taxon>
        <taxon>Bacillati</taxon>
        <taxon>Actinomycetota</taxon>
        <taxon>Nitriliruptoria</taxon>
        <taxon>Egicoccales</taxon>
        <taxon>Egicoccaceae</taxon>
        <taxon>Egicoccus</taxon>
    </lineage>
</organism>
<evidence type="ECO:0000313" key="3">
    <source>
        <dbReference type="EMBL" id="GGI03247.1"/>
    </source>
</evidence>
<feature type="signal peptide" evidence="1">
    <location>
        <begin position="1"/>
        <end position="24"/>
    </location>
</feature>
<accession>A0A8J3ET59</accession>
<name>A0A8J3ET59_9ACTN</name>
<feature type="chain" id="PRO_5038614684" description="DUF305 domain-containing protein" evidence="1">
    <location>
        <begin position="25"/>
        <end position="213"/>
    </location>
</feature>
<evidence type="ECO:0000313" key="4">
    <source>
        <dbReference type="Proteomes" id="UP000650511"/>
    </source>
</evidence>
<gene>
    <name evidence="3" type="ORF">GCM10011354_03120</name>
</gene>
<dbReference type="PANTHER" id="PTHR36933:SF1">
    <property type="entry name" value="SLL0788 PROTEIN"/>
    <property type="match status" value="1"/>
</dbReference>
<proteinExistence type="predicted"/>
<evidence type="ECO:0000256" key="1">
    <source>
        <dbReference type="SAM" id="SignalP"/>
    </source>
</evidence>
<keyword evidence="4" id="KW-1185">Reference proteome</keyword>
<reference evidence="3" key="2">
    <citation type="submission" date="2020-09" db="EMBL/GenBank/DDBJ databases">
        <authorList>
            <person name="Sun Q."/>
            <person name="Zhou Y."/>
        </authorList>
    </citation>
    <scope>NUCLEOTIDE SEQUENCE</scope>
    <source>
        <strain evidence="3">CGMCC 1.14988</strain>
    </source>
</reference>
<dbReference type="Proteomes" id="UP000650511">
    <property type="component" value="Unassembled WGS sequence"/>
</dbReference>
<sequence>MKRGSTRGWTIAMVLGGMTVGATAAAAQGPIYVRPGAPGEPTQRISAAEVTVPRSGPYTHHEVHFVQHMMVHHGQAVTMSALAVDRAQDQRVVNLARRIDIAQAGELHQMTQWLRIRGHEVPDHTDPTGHENMPGMVSPEDMARLEAASGAEFDRLFLELMIQHHHGALQMVEELEAMVPVLEANISVLALEIVDIQYAEIVFMERLLEDLDD</sequence>
<dbReference type="InterPro" id="IPR005183">
    <property type="entry name" value="DUF305_CopM-like"/>
</dbReference>
<dbReference type="PANTHER" id="PTHR36933">
    <property type="entry name" value="SLL0788 PROTEIN"/>
    <property type="match status" value="1"/>
</dbReference>
<reference evidence="3" key="1">
    <citation type="journal article" date="2014" name="Int. J. Syst. Evol. Microbiol.">
        <title>Complete genome sequence of Corynebacterium casei LMG S-19264T (=DSM 44701T), isolated from a smear-ripened cheese.</title>
        <authorList>
            <consortium name="US DOE Joint Genome Institute (JGI-PGF)"/>
            <person name="Walter F."/>
            <person name="Albersmeier A."/>
            <person name="Kalinowski J."/>
            <person name="Ruckert C."/>
        </authorList>
    </citation>
    <scope>NUCLEOTIDE SEQUENCE</scope>
    <source>
        <strain evidence="3">CGMCC 1.14988</strain>
    </source>
</reference>
<feature type="domain" description="DUF305" evidence="2">
    <location>
        <begin position="62"/>
        <end position="208"/>
    </location>
</feature>
<dbReference type="OrthoDB" id="26872at2"/>
<dbReference type="AlphaFoldDB" id="A0A8J3ET59"/>
<dbReference type="EMBL" id="BMHA01000001">
    <property type="protein sequence ID" value="GGI03247.1"/>
    <property type="molecule type" value="Genomic_DNA"/>
</dbReference>
<evidence type="ECO:0000259" key="2">
    <source>
        <dbReference type="Pfam" id="PF03713"/>
    </source>
</evidence>
<comment type="caution">
    <text evidence="3">The sequence shown here is derived from an EMBL/GenBank/DDBJ whole genome shotgun (WGS) entry which is preliminary data.</text>
</comment>
<dbReference type="InterPro" id="IPR012347">
    <property type="entry name" value="Ferritin-like"/>
</dbReference>
<dbReference type="Gene3D" id="1.20.1260.10">
    <property type="match status" value="1"/>
</dbReference>
<keyword evidence="1" id="KW-0732">Signal</keyword>